<dbReference type="InterPro" id="IPR002525">
    <property type="entry name" value="Transp_IS110-like_N"/>
</dbReference>
<dbReference type="NCBIfam" id="NF033542">
    <property type="entry name" value="transpos_IS110"/>
    <property type="match status" value="1"/>
</dbReference>
<dbReference type="Proteomes" id="UP001148932">
    <property type="component" value="Unassembled WGS sequence"/>
</dbReference>
<dbReference type="Pfam" id="PF01548">
    <property type="entry name" value="DEDD_Tnp_IS110"/>
    <property type="match status" value="1"/>
</dbReference>
<protein>
    <submittedName>
        <fullName evidence="3">IS110 family transposase</fullName>
    </submittedName>
</protein>
<keyword evidence="4" id="KW-1185">Reference proteome</keyword>
<name>A0ABT5RWU3_9BURK</name>
<evidence type="ECO:0000259" key="2">
    <source>
        <dbReference type="Pfam" id="PF02371"/>
    </source>
</evidence>
<dbReference type="EMBL" id="JAPCKI010000006">
    <property type="protein sequence ID" value="MDD2178169.1"/>
    <property type="molecule type" value="Genomic_DNA"/>
</dbReference>
<dbReference type="Pfam" id="PF02371">
    <property type="entry name" value="Transposase_20"/>
    <property type="match status" value="1"/>
</dbReference>
<organism evidence="3 4">
    <name type="scientific">Acidovorax benzenivorans</name>
    <dbReference type="NCBI Taxonomy" id="2987520"/>
    <lineage>
        <taxon>Bacteria</taxon>
        <taxon>Pseudomonadati</taxon>
        <taxon>Pseudomonadota</taxon>
        <taxon>Betaproteobacteria</taxon>
        <taxon>Burkholderiales</taxon>
        <taxon>Comamonadaceae</taxon>
        <taxon>Acidovorax</taxon>
    </lineage>
</organism>
<dbReference type="PANTHER" id="PTHR33055:SF3">
    <property type="entry name" value="PUTATIVE TRANSPOSASE FOR IS117-RELATED"/>
    <property type="match status" value="1"/>
</dbReference>
<evidence type="ECO:0000313" key="3">
    <source>
        <dbReference type="EMBL" id="MDD2178169.1"/>
    </source>
</evidence>
<dbReference type="RefSeq" id="WP_274111161.1">
    <property type="nucleotide sequence ID" value="NZ_JAPCKI010000006.1"/>
</dbReference>
<proteinExistence type="predicted"/>
<gene>
    <name evidence="3" type="ORF">OIN59_12055</name>
</gene>
<sequence length="344" mass="38246">MNLPVIGLDLAKSVFQLHIVDVESGEIQRRQIKRAKLTEFFAKCNRSLVAMEACGSSHYWARTIQALGHEVKLLPAQHVKAFLLRDKTDAMDAQAIWVAAQQPHILPVPVKSERQQACLALHGMRRQMMKMRIMQTNALRGILAEFGIAMPIGHNQLLKTIQTEIAEAQESGHLPADLVICIQEQLKRIDGLQDDIDQIGQRLGAMIREDRQMQAIQQIPGVGDLTASALVAAVGDFCTFKSARQFASWVGLVPRHVGTGGKTQQLGISKRGDTYLRTLLIAGARAVIARSGKSDWIERLLQRRHYNVVVVALANKMARTAWAVLARGMAFDRTRWNPLETVTA</sequence>
<evidence type="ECO:0000313" key="4">
    <source>
        <dbReference type="Proteomes" id="UP001148932"/>
    </source>
</evidence>
<accession>A0ABT5RWU3</accession>
<dbReference type="InterPro" id="IPR003346">
    <property type="entry name" value="Transposase_20"/>
</dbReference>
<feature type="domain" description="Transposase IS110-like N-terminal" evidence="1">
    <location>
        <begin position="6"/>
        <end position="146"/>
    </location>
</feature>
<dbReference type="InterPro" id="IPR047650">
    <property type="entry name" value="Transpos_IS110"/>
</dbReference>
<dbReference type="PANTHER" id="PTHR33055">
    <property type="entry name" value="TRANSPOSASE FOR INSERTION SEQUENCE ELEMENT IS1111A"/>
    <property type="match status" value="1"/>
</dbReference>
<reference evidence="3" key="1">
    <citation type="submission" date="2022-10" db="EMBL/GenBank/DDBJ databases">
        <title>Description of microaerobic benzene degrading bacteria.</title>
        <authorList>
            <person name="Bedics A."/>
            <person name="Tancsics A."/>
            <person name="Banerjee S."/>
        </authorList>
    </citation>
    <scope>NUCLEOTIDE SEQUENCE</scope>
    <source>
        <strain evidence="3">D2M1</strain>
    </source>
</reference>
<feature type="domain" description="Transposase IS116/IS110/IS902 C-terminal" evidence="2">
    <location>
        <begin position="214"/>
        <end position="291"/>
    </location>
</feature>
<comment type="caution">
    <text evidence="3">The sequence shown here is derived from an EMBL/GenBank/DDBJ whole genome shotgun (WGS) entry which is preliminary data.</text>
</comment>
<evidence type="ECO:0000259" key="1">
    <source>
        <dbReference type="Pfam" id="PF01548"/>
    </source>
</evidence>